<gene>
    <name evidence="2" type="ORF">EJ913_21805</name>
</gene>
<evidence type="ECO:0000313" key="3">
    <source>
        <dbReference type="Proteomes" id="UP000280346"/>
    </source>
</evidence>
<dbReference type="CDD" id="cd06558">
    <property type="entry name" value="crotonase-like"/>
    <property type="match status" value="1"/>
</dbReference>
<keyword evidence="3" id="KW-1185">Reference proteome</keyword>
<dbReference type="AlphaFoldDB" id="A0A433J4D4"/>
<name>A0A433J4D4_9PROT</name>
<dbReference type="Proteomes" id="UP000280346">
    <property type="component" value="Unassembled WGS sequence"/>
</dbReference>
<dbReference type="PANTHER" id="PTHR43459">
    <property type="entry name" value="ENOYL-COA HYDRATASE"/>
    <property type="match status" value="1"/>
</dbReference>
<dbReference type="InterPro" id="IPR014748">
    <property type="entry name" value="Enoyl-CoA_hydra_C"/>
</dbReference>
<comment type="similarity">
    <text evidence="1">Belongs to the enoyl-CoA hydratase/isomerase family.</text>
</comment>
<dbReference type="RefSeq" id="WP_127001823.1">
    <property type="nucleotide sequence ID" value="NZ_JBNPXW010000016.1"/>
</dbReference>
<dbReference type="InterPro" id="IPR029045">
    <property type="entry name" value="ClpP/crotonase-like_dom_sf"/>
</dbReference>
<dbReference type="Gene3D" id="3.90.226.10">
    <property type="entry name" value="2-enoyl-CoA Hydratase, Chain A, domain 1"/>
    <property type="match status" value="1"/>
</dbReference>
<comment type="caution">
    <text evidence="2">The sequence shown here is derived from an EMBL/GenBank/DDBJ whole genome shotgun (WGS) entry which is preliminary data.</text>
</comment>
<reference evidence="2 3" key="1">
    <citation type="submission" date="2018-12" db="EMBL/GenBank/DDBJ databases">
        <authorList>
            <person name="Yang Y."/>
        </authorList>
    </citation>
    <scope>NUCLEOTIDE SEQUENCE [LARGE SCALE GENOMIC DNA]</scope>
    <source>
        <strain evidence="2 3">GSF71</strain>
    </source>
</reference>
<protein>
    <submittedName>
        <fullName evidence="2">Crotonase/enoyl-CoA hydratase family protein</fullName>
    </submittedName>
</protein>
<organism evidence="2 3">
    <name type="scientific">Azospirillum doebereinerae</name>
    <dbReference type="NCBI Taxonomy" id="92933"/>
    <lineage>
        <taxon>Bacteria</taxon>
        <taxon>Pseudomonadati</taxon>
        <taxon>Pseudomonadota</taxon>
        <taxon>Alphaproteobacteria</taxon>
        <taxon>Rhodospirillales</taxon>
        <taxon>Azospirillaceae</taxon>
        <taxon>Azospirillum</taxon>
    </lineage>
</organism>
<evidence type="ECO:0000313" key="2">
    <source>
        <dbReference type="EMBL" id="RUQ66823.1"/>
    </source>
</evidence>
<dbReference type="NCBIfam" id="NF006699">
    <property type="entry name" value="PRK09245.1"/>
    <property type="match status" value="1"/>
</dbReference>
<evidence type="ECO:0000256" key="1">
    <source>
        <dbReference type="ARBA" id="ARBA00005254"/>
    </source>
</evidence>
<dbReference type="GO" id="GO:0003824">
    <property type="term" value="F:catalytic activity"/>
    <property type="evidence" value="ECO:0007669"/>
    <property type="project" value="UniProtKB-ARBA"/>
</dbReference>
<sequence length="266" mass="28190">MTDPVLYEADDGIVTLTLNRPEMRNPISDPDVIDAMVEALDRLNADSSVRVAIVTGTGSAFSSGGNLHSMREGGGLNDPLPARTRYNYQRGIQRIPLAFERLEVPVIAAVNGPAIGAGCDLACMCDLRIASEAARFAESFVKVGIVPGDGGAWLLPRVVGFSKACEMAFTGDPIDAAEALACGLVSKVVPPAELLPAAQALAKRIAVNPAHAVRMTKRLLREGRHVRLDTLLEMSAAMQALAHATADHREAVDAMLGKRPPTFTGE</sequence>
<accession>A0A433J4D4</accession>
<proteinExistence type="inferred from homology"/>
<dbReference type="Pfam" id="PF00378">
    <property type="entry name" value="ECH_1"/>
    <property type="match status" value="1"/>
</dbReference>
<dbReference type="SUPFAM" id="SSF52096">
    <property type="entry name" value="ClpP/crotonase"/>
    <property type="match status" value="1"/>
</dbReference>
<dbReference type="Gene3D" id="1.10.12.10">
    <property type="entry name" value="Lyase 2-enoyl-coa Hydratase, Chain A, domain 2"/>
    <property type="match status" value="1"/>
</dbReference>
<dbReference type="OrthoDB" id="9781757at2"/>
<dbReference type="EMBL" id="RZIJ01000019">
    <property type="protein sequence ID" value="RUQ66823.1"/>
    <property type="molecule type" value="Genomic_DNA"/>
</dbReference>
<dbReference type="InterPro" id="IPR001753">
    <property type="entry name" value="Enoyl-CoA_hydra/iso"/>
</dbReference>
<dbReference type="PANTHER" id="PTHR43459:SF1">
    <property type="entry name" value="EG:BACN32G11.4 PROTEIN"/>
    <property type="match status" value="1"/>
</dbReference>